<dbReference type="PANTHER" id="PTHR45913:SF19">
    <property type="entry name" value="LOW QUALITY PROTEIN: ZINC FINGER BED DOMAIN-CONTAINING PROTEIN 5-LIKE"/>
    <property type="match status" value="1"/>
</dbReference>
<keyword evidence="2" id="KW-1185">Reference proteome</keyword>
<dbReference type="AlphaFoldDB" id="A0A9P0CIR0"/>
<dbReference type="Proteomes" id="UP001153636">
    <property type="component" value="Chromosome 10"/>
</dbReference>
<evidence type="ECO:0000313" key="1">
    <source>
        <dbReference type="EMBL" id="CAH1100600.1"/>
    </source>
</evidence>
<dbReference type="EMBL" id="OV651822">
    <property type="protein sequence ID" value="CAH1100600.1"/>
    <property type="molecule type" value="Genomic_DNA"/>
</dbReference>
<sequence length="135" mass="15851">MLAQNFKKYFLSDDNLIVSYEWVRDPFRTAPEGLSTAEEEIFIDFTASNKIKREFSNKYLFEFWEGVDDAFSPLKTREFRISLSYLCEAGFSVVAALKTKYRSQLNIDKELKVAICNIKRSFKKFCCSRQAQRSH</sequence>
<accession>A0A9P0CIR0</accession>
<dbReference type="OrthoDB" id="10062525at2759"/>
<proteinExistence type="predicted"/>
<dbReference type="PANTHER" id="PTHR45913">
    <property type="entry name" value="EPM2A-INTERACTING PROTEIN 1"/>
    <property type="match status" value="1"/>
</dbReference>
<evidence type="ECO:0000313" key="2">
    <source>
        <dbReference type="Proteomes" id="UP001153636"/>
    </source>
</evidence>
<protein>
    <submittedName>
        <fullName evidence="1">Uncharacterized protein</fullName>
    </submittedName>
</protein>
<reference evidence="1" key="1">
    <citation type="submission" date="2022-01" db="EMBL/GenBank/DDBJ databases">
        <authorList>
            <person name="King R."/>
        </authorList>
    </citation>
    <scope>NUCLEOTIDE SEQUENCE</scope>
</reference>
<organism evidence="1 2">
    <name type="scientific">Psylliodes chrysocephalus</name>
    <dbReference type="NCBI Taxonomy" id="3402493"/>
    <lineage>
        <taxon>Eukaryota</taxon>
        <taxon>Metazoa</taxon>
        <taxon>Ecdysozoa</taxon>
        <taxon>Arthropoda</taxon>
        <taxon>Hexapoda</taxon>
        <taxon>Insecta</taxon>
        <taxon>Pterygota</taxon>
        <taxon>Neoptera</taxon>
        <taxon>Endopterygota</taxon>
        <taxon>Coleoptera</taxon>
        <taxon>Polyphaga</taxon>
        <taxon>Cucujiformia</taxon>
        <taxon>Chrysomeloidea</taxon>
        <taxon>Chrysomelidae</taxon>
        <taxon>Galerucinae</taxon>
        <taxon>Alticini</taxon>
        <taxon>Psylliodes</taxon>
    </lineage>
</organism>
<name>A0A9P0CIR0_9CUCU</name>
<gene>
    <name evidence="1" type="ORF">PSYICH_LOCUS2047</name>
</gene>